<dbReference type="PANTHER" id="PTHR23355">
    <property type="entry name" value="RIBONUCLEASE"/>
    <property type="match status" value="1"/>
</dbReference>
<dbReference type="SMART" id="SM00955">
    <property type="entry name" value="RNB"/>
    <property type="match status" value="2"/>
</dbReference>
<dbReference type="SUPFAM" id="SSF50249">
    <property type="entry name" value="Nucleic acid-binding proteins"/>
    <property type="match status" value="4"/>
</dbReference>
<dbReference type="Gene3D" id="2.40.50.690">
    <property type="match status" value="2"/>
</dbReference>
<dbReference type="InterPro" id="IPR012340">
    <property type="entry name" value="NA-bd_OB-fold"/>
</dbReference>
<dbReference type="GO" id="GO:0006402">
    <property type="term" value="P:mRNA catabolic process"/>
    <property type="evidence" value="ECO:0007669"/>
    <property type="project" value="TreeGrafter"/>
</dbReference>
<feature type="domain" description="RNB" evidence="3">
    <location>
        <begin position="1004"/>
        <end position="1339"/>
    </location>
</feature>
<evidence type="ECO:0000313" key="4">
    <source>
        <dbReference type="EMBL" id="OQV15124.1"/>
    </source>
</evidence>
<feature type="region of interest" description="Disordered" evidence="1">
    <location>
        <begin position="376"/>
        <end position="395"/>
    </location>
</feature>
<protein>
    <submittedName>
        <fullName evidence="4">DIS3-like exonuclease 2</fullName>
    </submittedName>
</protein>
<dbReference type="InterPro" id="IPR041505">
    <property type="entry name" value="Dis3_CSD2"/>
</dbReference>
<accession>A0A1W0WIT0</accession>
<keyword evidence="5" id="KW-1185">Reference proteome</keyword>
<keyword evidence="4" id="KW-0269">Exonuclease</keyword>
<feature type="region of interest" description="Disordered" evidence="1">
    <location>
        <begin position="41"/>
        <end position="96"/>
    </location>
</feature>
<evidence type="ECO:0000259" key="3">
    <source>
        <dbReference type="SMART" id="SM00955"/>
    </source>
</evidence>
<keyword evidence="2" id="KW-0732">Signal</keyword>
<comment type="caution">
    <text evidence="4">The sequence shown here is derived from an EMBL/GenBank/DDBJ whole genome shotgun (WGS) entry which is preliminary data.</text>
</comment>
<keyword evidence="4" id="KW-0540">Nuclease</keyword>
<dbReference type="GO" id="GO:0000932">
    <property type="term" value="C:P-body"/>
    <property type="evidence" value="ECO:0007669"/>
    <property type="project" value="TreeGrafter"/>
</dbReference>
<feature type="domain" description="RNB" evidence="3">
    <location>
        <begin position="586"/>
        <end position="837"/>
    </location>
</feature>
<dbReference type="Gene3D" id="2.40.50.700">
    <property type="match status" value="2"/>
</dbReference>
<proteinExistence type="predicted"/>
<name>A0A1W0WIT0_HYPEX</name>
<organism evidence="4 5">
    <name type="scientific">Hypsibius exemplaris</name>
    <name type="common">Freshwater tardigrade</name>
    <dbReference type="NCBI Taxonomy" id="2072580"/>
    <lineage>
        <taxon>Eukaryota</taxon>
        <taxon>Metazoa</taxon>
        <taxon>Ecdysozoa</taxon>
        <taxon>Tardigrada</taxon>
        <taxon>Eutardigrada</taxon>
        <taxon>Parachela</taxon>
        <taxon>Hypsibioidea</taxon>
        <taxon>Hypsibiidae</taxon>
        <taxon>Hypsibius</taxon>
    </lineage>
</organism>
<feature type="chain" id="PRO_5012438695" evidence="2">
    <location>
        <begin position="22"/>
        <end position="1495"/>
    </location>
</feature>
<evidence type="ECO:0000256" key="1">
    <source>
        <dbReference type="SAM" id="MobiDB-lite"/>
    </source>
</evidence>
<dbReference type="Pfam" id="PF00773">
    <property type="entry name" value="RNB"/>
    <property type="match status" value="2"/>
</dbReference>
<feature type="compositionally biased region" description="Basic residues" evidence="1">
    <location>
        <begin position="69"/>
        <end position="85"/>
    </location>
</feature>
<dbReference type="GO" id="GO:0003723">
    <property type="term" value="F:RNA binding"/>
    <property type="evidence" value="ECO:0007669"/>
    <property type="project" value="InterPro"/>
</dbReference>
<dbReference type="EMBL" id="MTYJ01000093">
    <property type="protein sequence ID" value="OQV15124.1"/>
    <property type="molecule type" value="Genomic_DNA"/>
</dbReference>
<evidence type="ECO:0000256" key="2">
    <source>
        <dbReference type="SAM" id="SignalP"/>
    </source>
</evidence>
<feature type="region of interest" description="Disordered" evidence="1">
    <location>
        <begin position="210"/>
        <end position="250"/>
    </location>
</feature>
<feature type="compositionally biased region" description="Basic and acidic residues" evidence="1">
    <location>
        <begin position="212"/>
        <end position="221"/>
    </location>
</feature>
<keyword evidence="4" id="KW-0378">Hydrolase</keyword>
<reference evidence="5" key="1">
    <citation type="submission" date="2017-01" db="EMBL/GenBank/DDBJ databases">
        <title>Comparative genomics of anhydrobiosis in the tardigrade Hypsibius dujardini.</title>
        <authorList>
            <person name="Yoshida Y."/>
            <person name="Koutsovoulos G."/>
            <person name="Laetsch D."/>
            <person name="Stevens L."/>
            <person name="Kumar S."/>
            <person name="Horikawa D."/>
            <person name="Ishino K."/>
            <person name="Komine S."/>
            <person name="Tomita M."/>
            <person name="Blaxter M."/>
            <person name="Arakawa K."/>
        </authorList>
    </citation>
    <scope>NUCLEOTIDE SEQUENCE [LARGE SCALE GENOMIC DNA]</scope>
    <source>
        <strain evidence="5">Z151</strain>
    </source>
</reference>
<feature type="signal peptide" evidence="2">
    <location>
        <begin position="1"/>
        <end position="21"/>
    </location>
</feature>
<dbReference type="OrthoDB" id="372421at2759"/>
<gene>
    <name evidence="4" type="ORF">BV898_10638</name>
</gene>
<dbReference type="InterPro" id="IPR001900">
    <property type="entry name" value="RNase_II/R"/>
</dbReference>
<dbReference type="PANTHER" id="PTHR23355:SF9">
    <property type="entry name" value="DIS3-LIKE EXONUCLEASE 2"/>
    <property type="match status" value="1"/>
</dbReference>
<dbReference type="Gene3D" id="2.40.50.140">
    <property type="entry name" value="Nucleic acid-binding proteins"/>
    <property type="match status" value="1"/>
</dbReference>
<dbReference type="InterPro" id="IPR050180">
    <property type="entry name" value="RNR_Ribonuclease"/>
</dbReference>
<dbReference type="Proteomes" id="UP000192578">
    <property type="component" value="Unassembled WGS sequence"/>
</dbReference>
<dbReference type="Pfam" id="PF17849">
    <property type="entry name" value="OB_Dis3"/>
    <property type="match status" value="2"/>
</dbReference>
<dbReference type="GO" id="GO:0000175">
    <property type="term" value="F:3'-5'-RNA exonuclease activity"/>
    <property type="evidence" value="ECO:0007669"/>
    <property type="project" value="TreeGrafter"/>
</dbReference>
<evidence type="ECO:0000313" key="5">
    <source>
        <dbReference type="Proteomes" id="UP000192578"/>
    </source>
</evidence>
<sequence>MEEHFLALPLLPLLPSSFSAATGNPSTSSSAGCVEGSLSCRETVSGRTRDRTASGQGNSSSTEEDIAALKKRRAKRQAKKAKRQQASKSGAQEPAIPQGITVEVVECDGKAGGDAEVEEVGERGEDFDEAPRRLADGVPTMDFLAKRVAVMMLKEGGPGMADSLSDIGSSKEVPVSKAILSAVPSTKTLQSAGLNLAGVPCTESEGLTLALPEKKSLEKKRSSTSSLPRDESPASRSGCDVPPIPGNRLAPKTAKQLKELIKEEKKAQKKALKALNKSVYEPYATPESILAHPGLYDGGLEKGTLVISQKSPDQAYVRLPGKPNDDINIANVLQRNRALSGDVVVVEIAPRTEWKVRPDFVEEVQTALGVDASGKRLAPSKNSVRTTGKKGGVSVPGAAQSVQACSSGGNQVRQSQNQGQKWMNILMENMDLADAPEQWLQKTGKVVCIVEASGTRQLVGKLGKVPTTNGVINPVVFRLSPTDSRMPDVSIRANEVPADLLPLLDSKKYLKEQLFLVDIMEWPENHSIPYGRIVKPIGVVGDVDTYTASILVENCVDETVLPAAVLEQIVKPFTNEMGNAAKDAGRQDFRGDCVFTIDPPDAKDLDDAVSCHALGNGIYSVGVHIADVSFYIAEGTPIDLYARQRGTSVYLVNKVVPMLPPKMIESVCSLDPGVERRTVSALFTITENGEVLDHFLTRGLIRSCAKLSYETAQRIIDDPYQVPTVALSASPSEADAIRQTILFLFEITQSLRRQRFERGKLSFGTKRFQFLRRSCLLYQVYEPYATPESILAHPGLYDGGLEKGTLVISQKSPIKPTFAFLERSPNDDINIANVLQRNRALSGDVVVVEIAPRTEWKNQGQKWMNILMENMDLADAPEQWLQKTGKVVCIVEASGTRQLVGKLGKVPTTNGVINPVVFRLSPTDSRMPDVSIRANEVPADLLPLLDSKKYLKEQLFLVDIMEWPETHSLPYGRIVKPIGVVGDVDTYTASILVENCIDETDAGRQDFRGDCVFTIDPPDAKDLDDAVSCHALGNGIYSVGVHIADVSFYIAEGTPIDLYARQRGTSVYLVNKMIESVCSLDPGVEATYRVGPVYDHGKWRGLGPLLDAWSHPSCAKLSYETAQKNHWTIDDPYQVPTVALSASPCEADAIRQTILFLFNITQSLRRQRFERGGLRIDQPEFRFDLDGNGLPVAMVERDRFASCQLIEELALLTNMATAGIIREHFPEIALLRRHPSPMQSGLLNLQKFCHMNNLDMWIDTSKSIQMSMSNIVALEPRLDPILSYLCAKPMKLAEYVCTGQEIDTWHYALNVEEYTHMTSPIRRYPDIVVHRLLLAALGYTARPQISPDEMQAIADQCNARKISAGRCQEASLNLFLGLFIQRSGPMLEDGVVVAVYPHSLSVEILVPRLGFVERVFCQRAEFVTNVCHRSAGRSEPGSVGPRSYLELNWAKKQLKGVLKLGVMTRVPVVLSVGNKDARKLKACCRVCCIEKCSVR</sequence>